<keyword evidence="1" id="KW-0732">Signal</keyword>
<dbReference type="Gene3D" id="1.25.40.10">
    <property type="entry name" value="Tetratricopeptide repeat domain"/>
    <property type="match status" value="2"/>
</dbReference>
<keyword evidence="3" id="KW-1185">Reference proteome</keyword>
<feature type="chain" id="PRO_5009190548" description="Sel1 repeat family protein" evidence="1">
    <location>
        <begin position="22"/>
        <end position="909"/>
    </location>
</feature>
<dbReference type="AlphaFoldDB" id="A0A1E5XSE4"/>
<name>A0A1E5XSE4_9HYPH</name>
<dbReference type="Pfam" id="PF08238">
    <property type="entry name" value="Sel1"/>
    <property type="match status" value="6"/>
</dbReference>
<dbReference type="RefSeq" id="WP_069909315.1">
    <property type="nucleotide sequence ID" value="NZ_LAJE02000156.1"/>
</dbReference>
<dbReference type="PANTHER" id="PTHR11102">
    <property type="entry name" value="SEL-1-LIKE PROTEIN"/>
    <property type="match status" value="1"/>
</dbReference>
<protein>
    <recommendedName>
        <fullName evidence="4">Sel1 repeat family protein</fullName>
    </recommendedName>
</protein>
<dbReference type="OrthoDB" id="7802124at2"/>
<dbReference type="InterPro" id="IPR011990">
    <property type="entry name" value="TPR-like_helical_dom_sf"/>
</dbReference>
<evidence type="ECO:0000313" key="2">
    <source>
        <dbReference type="EMBL" id="OEO31508.1"/>
    </source>
</evidence>
<accession>A0A1E5XSE4</accession>
<evidence type="ECO:0000256" key="1">
    <source>
        <dbReference type="SAM" id="SignalP"/>
    </source>
</evidence>
<dbReference type="Proteomes" id="UP000095463">
    <property type="component" value="Unassembled WGS sequence"/>
</dbReference>
<dbReference type="PANTHER" id="PTHR11102:SF160">
    <property type="entry name" value="ERAD-ASSOCIATED E3 UBIQUITIN-PROTEIN LIGASE COMPONENT HRD3"/>
    <property type="match status" value="1"/>
</dbReference>
<feature type="signal peptide" evidence="1">
    <location>
        <begin position="1"/>
        <end position="21"/>
    </location>
</feature>
<evidence type="ECO:0000313" key="3">
    <source>
        <dbReference type="Proteomes" id="UP000095463"/>
    </source>
</evidence>
<reference evidence="2 3" key="1">
    <citation type="journal article" date="2015" name="Genome Announc.">
        <title>Genome Assemblies of Three Soil-Associated Devosia species: D. insulae, D. limi, and D. soli.</title>
        <authorList>
            <person name="Hassan Y.I."/>
            <person name="Lepp D."/>
            <person name="Zhou T."/>
        </authorList>
    </citation>
    <scope>NUCLEOTIDE SEQUENCE [LARGE SCALE GENOMIC DNA]</scope>
    <source>
        <strain evidence="2 3">DS-56</strain>
    </source>
</reference>
<dbReference type="EMBL" id="LAJE02000156">
    <property type="protein sequence ID" value="OEO31508.1"/>
    <property type="molecule type" value="Genomic_DNA"/>
</dbReference>
<gene>
    <name evidence="2" type="ORF">VW23_015920</name>
</gene>
<dbReference type="InterPro" id="IPR006597">
    <property type="entry name" value="Sel1-like"/>
</dbReference>
<comment type="caution">
    <text evidence="2">The sequence shown here is derived from an EMBL/GenBank/DDBJ whole genome shotgun (WGS) entry which is preliminary data.</text>
</comment>
<sequence length="909" mass="97984">MPSFVPRLAAALLFGSGLVSAAVAAPVEVTFLPPEIPAQEVCVAKKADPDVVARWQAWDGASVPEGDPELVLRDARRLRDLNPTGNFELVDKMLMIVSKMPAPKVPDTAIDRINLYLKAGKVPQLRETGVIDGLEANAGGLAPKALNLLSTLYLDGLVVKKDREKGLGYLTRAAMGGNADALLRLASMNIGGEQVPGWELDPKLAVTMAFGALVGKLDPEICDRIGRIAREYSKGLVVKQDHNIAEQWLRLAADLGDAGAAWKVAQLHLESELIVKNNDSLLKYLNLASDRGVAAAQVELGKLYEAGALVPEDKNKAEALYAEASGLGSRNALFRLATLLEEEQMIPEKKQAYEARLTELVGMSQPPGWAFSKLAKLVLADKGRWAGEAEAKALLEKGVALEDADSAQELAFILLRHRDEPGVFERATELLSFAVTNAGKIDPMTDLRQAYLCRAPKGADLRLASFWQRTEDAAGNSTEFMDSDDIGALDPKADPLALAKLQTHALYGRPNSVAYYVDYLNRNGASPEMLAFWQSRIDPVPATIDALARQRLTISPTPEVIEESIAALKQARADGLPRASVDLGSVLLDYFPSDAEKRSEAIGYLTEAAQQGSGEAILRLLPIMQAEGFSDTELLSQYQQAIEQRGDADALIFAASNTKDEAQRHDYLYRAASVVDCTFENTIKLAGAFVATEDDSETEHWLQVSLRLAGEDGWRHTAIADRYMAMGGEERAKTAIELFDQAVALGDDAAVSRLVKIYADPDSEDYAPTKAVAMFKRMIDSAQVADLGKIREKVLKAPPAIQTAVMETVDWSARYAAAAASGDAVAMRELALYLRSTGTTVAEARDASSWLKRAAEGGDAIAMVELAKAYAMGIGIAPSIQEATVLLKDAAGLGNPEAQRLLASMAVEN</sequence>
<organism evidence="2 3">
    <name type="scientific">Devosia insulae DS-56</name>
    <dbReference type="NCBI Taxonomy" id="1116389"/>
    <lineage>
        <taxon>Bacteria</taxon>
        <taxon>Pseudomonadati</taxon>
        <taxon>Pseudomonadota</taxon>
        <taxon>Alphaproteobacteria</taxon>
        <taxon>Hyphomicrobiales</taxon>
        <taxon>Devosiaceae</taxon>
        <taxon>Devosia</taxon>
    </lineage>
</organism>
<dbReference type="InterPro" id="IPR050767">
    <property type="entry name" value="Sel1_AlgK"/>
</dbReference>
<evidence type="ECO:0008006" key="4">
    <source>
        <dbReference type="Google" id="ProtNLM"/>
    </source>
</evidence>
<proteinExistence type="predicted"/>
<dbReference type="SUPFAM" id="SSF81901">
    <property type="entry name" value="HCP-like"/>
    <property type="match status" value="4"/>
</dbReference>
<dbReference type="SMART" id="SM00671">
    <property type="entry name" value="SEL1"/>
    <property type="match status" value="7"/>
</dbReference>